<dbReference type="OrthoDB" id="7987888at2"/>
<dbReference type="EMBL" id="FOWX01000014">
    <property type="protein sequence ID" value="SFP62814.1"/>
    <property type="molecule type" value="Genomic_DNA"/>
</dbReference>
<dbReference type="AlphaFoldDB" id="A0A1I5RWK4"/>
<keyword evidence="2" id="KW-1185">Reference proteome</keyword>
<organism evidence="1 2">
    <name type="scientific">Pseudomonas borbori</name>
    <dbReference type="NCBI Taxonomy" id="289003"/>
    <lineage>
        <taxon>Bacteria</taxon>
        <taxon>Pseudomonadati</taxon>
        <taxon>Pseudomonadota</taxon>
        <taxon>Gammaproteobacteria</taxon>
        <taxon>Pseudomonadales</taxon>
        <taxon>Pseudomonadaceae</taxon>
        <taxon>Pseudomonas</taxon>
    </lineage>
</organism>
<gene>
    <name evidence="1" type="ORF">SAMN05216190_11448</name>
</gene>
<reference evidence="2" key="1">
    <citation type="submission" date="2016-10" db="EMBL/GenBank/DDBJ databases">
        <authorList>
            <person name="Varghese N."/>
            <person name="Submissions S."/>
        </authorList>
    </citation>
    <scope>NUCLEOTIDE SEQUENCE [LARGE SCALE GENOMIC DNA]</scope>
    <source>
        <strain evidence="2">DSM 17834</strain>
    </source>
</reference>
<dbReference type="Proteomes" id="UP000198784">
    <property type="component" value="Unassembled WGS sequence"/>
</dbReference>
<evidence type="ECO:0000313" key="2">
    <source>
        <dbReference type="Proteomes" id="UP000198784"/>
    </source>
</evidence>
<name>A0A1I5RWK4_9PSED</name>
<dbReference type="RefSeq" id="WP_090501361.1">
    <property type="nucleotide sequence ID" value="NZ_FOWX01000014.1"/>
</dbReference>
<sequence length="192" mass="21605">MPRRRLFARLSSLMLIGLLAVPPSNALAWELLGVKSITATTRDNQRITLGSVRFEPRGDGTVAFTVTLEPARFTDHFLSMKEFKCLDGPGEVFCHVPYPHAQPGTITPDDLAWLEHNLLFLYQLPTDFGAKLWNGLYFQLEPTQQGLRGRPQAIDLNYISAPSDTAEQPPYQPEQRDEIAPGVRWIESLSIE</sequence>
<proteinExistence type="predicted"/>
<evidence type="ECO:0000313" key="1">
    <source>
        <dbReference type="EMBL" id="SFP62814.1"/>
    </source>
</evidence>
<accession>A0A1I5RWK4</accession>
<protein>
    <submittedName>
        <fullName evidence="1">Uncharacterized protein</fullName>
    </submittedName>
</protein>